<reference evidence="1" key="1">
    <citation type="submission" date="2021-10" db="EMBL/GenBank/DDBJ databases">
        <title>Psilocybe cubensis genome.</title>
        <authorList>
            <person name="Mckernan K.J."/>
            <person name="Crawford S."/>
            <person name="Trippe A."/>
            <person name="Kane L.T."/>
            <person name="Mclaughlin S."/>
        </authorList>
    </citation>
    <scope>NUCLEOTIDE SEQUENCE</scope>
    <source>
        <strain evidence="1">MGC-MH-2018</strain>
    </source>
</reference>
<gene>
    <name evidence="1" type="ORF">JR316_0004626</name>
</gene>
<sequence>MRSLLRKSVWGSVTRTRRSYHASVLPSLISKSTPEFQAKSAAMDELVRDLEEKTQAARLGGGPKAAERMKSKGKLLPRERLNTILDPGSPFLELSPLAAHDVYPGQSIPGAGIITGIGRISGRECVIVVNDATVKGGSYYPLTVKKHLRAQEIARENGLPCVYVVESGGAALPYQANVFPDKEHFGRIFYNMAQMSALGIPQIAVVHGMSVAGGAYVPAMADENIIVHNQGHIFLAGPPLVKAATGENVDAETLGGGLMHSTESGVTDHLARDDEHALAIARGVVGDLGNAGRTISPPAATPEDPLYPSSDLHGIVGTDVRQPFDMRDVIARIVDGSRFREFKKEYGTTMITGFANIHGYEVGIVANNGILFSPSALKATHFIQLCSQRQIPLLFLVNVTGYMVGSKAEKGGIAKDGAKMVRAVACADVPKLTVIVGGSFGAGNYGMAGRAYSPRFLWMWPNAKVSVMGSAQLSSVMKTVSADPSQHSSLQDEIEEQSTALYSTARLWDDGIIKPTDTRDVVGLGLAIVSRERKTESRSHHKSTTWDGDGKGFGVFRILLKVVFHLRWPSMSETLPGIERLPLPTQAKLRSTQILTTLPQIISELLQNSIDANATHIDIGIDCAHWACWVRDDGHGIAKDDLELMGQSGNAGRYSSSKEYVPGLENSHSTFGFRGEALASAADIACLEVFSRTSKSRNTWSVILKGGEVLYKGPAVRWKREKPGTVVYIRDIFYNLPVRRRAHTPPHRTWELVRREIEAYALVFPQISFTLEDNGRLDDDASLRKDRTIRIPKNTGTLGRFQHIYGRALTEHIEPIDITRGTMRMEGFISLIGAPSKARKHLYLSNHYTDINRHPIINDDLIRIINHAFASSSFGKNALDEEGETNTRSITRRSPRKIEKRAVYVINISISPADVDNGFGPDKTIVQFRNKSDVASLLASTIQSFLEKHNFLNQHCNTLENTRSVSPSPRKRTKQDFDDSGYAESESLHDLCPTTSCNDNSLFTEPLNNAYVQNPTSHEIIWEDPCTGERFAIDSRTGNSYRQIGGHSQAEKNTSDSAVVIPYEGRRCTIRRYKPSNAANATTDDPGRESVPSWLQKALENNRAYPAAESKIPSVIDPLVPYQPTSDLKYSRPHNEHENDVFLSTFPRQSLAEQFFNPSSASTQQFTKHDLRHAEIINQVDRKFIACRILRHSAASQPSSVVVLIDQHAADERIRVERFLKELFLGYLNTGEPTEGNSVRGVQTRELNPPQLVLLTYHEALMIKRSQDTRDALRNWGVQFAELSKVVPNGDETSESGGCIGYSQLLVSSIPEVVSDKLLQGDELRDFIKGFLAQIQRGELISDTSLDFPSTEDQEEFLWLKAVRRCPRGLLELIKSKACRGAIMFSDTLSISQCEHLVKQLSYTAFPFQCAHGRFVFMKYITLKFMYDNFAAYPSSRPSLVPLAETRMLNAKSYTSASRRSDWARFTAMTDA</sequence>
<dbReference type="Proteomes" id="UP000664032">
    <property type="component" value="Unassembled WGS sequence"/>
</dbReference>
<accession>A0ACB8H3R5</accession>
<evidence type="ECO:0000313" key="1">
    <source>
        <dbReference type="EMBL" id="KAH9482526.1"/>
    </source>
</evidence>
<protein>
    <submittedName>
        <fullName evidence="1">Methylcrotonoyl-CoA carboxylase beta chain, mitochondrial</fullName>
    </submittedName>
</protein>
<proteinExistence type="predicted"/>
<name>A0ACB8H3R5_PSICU</name>
<keyword evidence="2" id="KW-1185">Reference proteome</keyword>
<comment type="caution">
    <text evidence="1">The sequence shown here is derived from an EMBL/GenBank/DDBJ whole genome shotgun (WGS) entry which is preliminary data.</text>
</comment>
<dbReference type="EMBL" id="JAFIQS020000004">
    <property type="protein sequence ID" value="KAH9482526.1"/>
    <property type="molecule type" value="Genomic_DNA"/>
</dbReference>
<organism evidence="1 2">
    <name type="scientific">Psilocybe cubensis</name>
    <name type="common">Psychedelic mushroom</name>
    <name type="synonym">Stropharia cubensis</name>
    <dbReference type="NCBI Taxonomy" id="181762"/>
    <lineage>
        <taxon>Eukaryota</taxon>
        <taxon>Fungi</taxon>
        <taxon>Dikarya</taxon>
        <taxon>Basidiomycota</taxon>
        <taxon>Agaricomycotina</taxon>
        <taxon>Agaricomycetes</taxon>
        <taxon>Agaricomycetidae</taxon>
        <taxon>Agaricales</taxon>
        <taxon>Agaricineae</taxon>
        <taxon>Strophariaceae</taxon>
        <taxon>Psilocybe</taxon>
    </lineage>
</organism>
<evidence type="ECO:0000313" key="2">
    <source>
        <dbReference type="Proteomes" id="UP000664032"/>
    </source>
</evidence>